<dbReference type="EMBL" id="JARQWQ010000052">
    <property type="protein sequence ID" value="KAK2557074.1"/>
    <property type="molecule type" value="Genomic_DNA"/>
</dbReference>
<dbReference type="AlphaFoldDB" id="A0AAD9V0S6"/>
<dbReference type="Proteomes" id="UP001249851">
    <property type="component" value="Unassembled WGS sequence"/>
</dbReference>
<name>A0AAD9V0S6_ACRCE</name>
<comment type="caution">
    <text evidence="3">The sequence shown here is derived from an EMBL/GenBank/DDBJ whole genome shotgun (WGS) entry which is preliminary data.</text>
</comment>
<keyword evidence="2" id="KW-0472">Membrane</keyword>
<feature type="transmembrane region" description="Helical" evidence="2">
    <location>
        <begin position="119"/>
        <end position="138"/>
    </location>
</feature>
<sequence>RDLTVAVEIGDRAGEGKAYHNIGYGYFSLGQFEKAVDNFVSAVEVFHTLRSLLKSEDGWKINFRQLYETTYTGLWRSLLKIGRSRRLCLPLIKDERKLCLTISTTFHSKVRISRLLTEISTSILFLAIEGLTINIWFLRREKKVAFRRGRLEGDRRDEDPICALLETAFKHIEAEFN</sequence>
<keyword evidence="1" id="KW-0802">TPR repeat</keyword>
<dbReference type="InterPro" id="IPR019734">
    <property type="entry name" value="TPR_rpt"/>
</dbReference>
<dbReference type="PROSITE" id="PS50005">
    <property type="entry name" value="TPR"/>
    <property type="match status" value="1"/>
</dbReference>
<feature type="non-terminal residue" evidence="3">
    <location>
        <position position="177"/>
    </location>
</feature>
<evidence type="ECO:0000313" key="4">
    <source>
        <dbReference type="Proteomes" id="UP001249851"/>
    </source>
</evidence>
<reference evidence="3" key="1">
    <citation type="journal article" date="2023" name="G3 (Bethesda)">
        <title>Whole genome assembly and annotation of the endangered Caribbean coral Acropora cervicornis.</title>
        <authorList>
            <person name="Selwyn J.D."/>
            <person name="Vollmer S.V."/>
        </authorList>
    </citation>
    <scope>NUCLEOTIDE SEQUENCE</scope>
    <source>
        <strain evidence="3">K2</strain>
    </source>
</reference>
<keyword evidence="4" id="KW-1185">Reference proteome</keyword>
<evidence type="ECO:0000313" key="3">
    <source>
        <dbReference type="EMBL" id="KAK2557074.1"/>
    </source>
</evidence>
<feature type="non-terminal residue" evidence="3">
    <location>
        <position position="1"/>
    </location>
</feature>
<evidence type="ECO:0000256" key="2">
    <source>
        <dbReference type="SAM" id="Phobius"/>
    </source>
</evidence>
<gene>
    <name evidence="3" type="ORF">P5673_020951</name>
</gene>
<organism evidence="3 4">
    <name type="scientific">Acropora cervicornis</name>
    <name type="common">Staghorn coral</name>
    <dbReference type="NCBI Taxonomy" id="6130"/>
    <lineage>
        <taxon>Eukaryota</taxon>
        <taxon>Metazoa</taxon>
        <taxon>Cnidaria</taxon>
        <taxon>Anthozoa</taxon>
        <taxon>Hexacorallia</taxon>
        <taxon>Scleractinia</taxon>
        <taxon>Astrocoeniina</taxon>
        <taxon>Acroporidae</taxon>
        <taxon>Acropora</taxon>
    </lineage>
</organism>
<protein>
    <submittedName>
        <fullName evidence="3">Uncharacterized protein</fullName>
    </submittedName>
</protein>
<accession>A0AAD9V0S6</accession>
<keyword evidence="2" id="KW-0812">Transmembrane</keyword>
<proteinExistence type="predicted"/>
<evidence type="ECO:0000256" key="1">
    <source>
        <dbReference type="PROSITE-ProRule" id="PRU00339"/>
    </source>
</evidence>
<feature type="repeat" description="TPR" evidence="1">
    <location>
        <begin position="16"/>
        <end position="49"/>
    </location>
</feature>
<reference evidence="3" key="2">
    <citation type="journal article" date="2023" name="Science">
        <title>Genomic signatures of disease resistance in endangered staghorn corals.</title>
        <authorList>
            <person name="Vollmer S.V."/>
            <person name="Selwyn J.D."/>
            <person name="Despard B.A."/>
            <person name="Roesel C.L."/>
        </authorList>
    </citation>
    <scope>NUCLEOTIDE SEQUENCE</scope>
    <source>
        <strain evidence="3">K2</strain>
    </source>
</reference>
<dbReference type="Gene3D" id="1.25.40.10">
    <property type="entry name" value="Tetratricopeptide repeat domain"/>
    <property type="match status" value="1"/>
</dbReference>
<keyword evidence="2" id="KW-1133">Transmembrane helix</keyword>
<dbReference type="InterPro" id="IPR011990">
    <property type="entry name" value="TPR-like_helical_dom_sf"/>
</dbReference>